<evidence type="ECO:0000256" key="1">
    <source>
        <dbReference type="ARBA" id="ARBA00004141"/>
    </source>
</evidence>
<dbReference type="Gene3D" id="3.40.50.720">
    <property type="entry name" value="NAD(P)-binding Rossmann-like Domain"/>
    <property type="match status" value="1"/>
</dbReference>
<accession>A0A4R6RB21</accession>
<feature type="domain" description="RCK N-terminal" evidence="12">
    <location>
        <begin position="417"/>
        <end position="534"/>
    </location>
</feature>
<dbReference type="Gene3D" id="1.20.1530.20">
    <property type="match status" value="1"/>
</dbReference>
<dbReference type="InterPro" id="IPR038770">
    <property type="entry name" value="Na+/solute_symporter_sf"/>
</dbReference>
<dbReference type="GO" id="GO:0006813">
    <property type="term" value="P:potassium ion transport"/>
    <property type="evidence" value="ECO:0007669"/>
    <property type="project" value="UniProtKB-KW"/>
</dbReference>
<feature type="transmembrane region" description="Helical" evidence="11">
    <location>
        <begin position="70"/>
        <end position="90"/>
    </location>
</feature>
<evidence type="ECO:0000313" key="14">
    <source>
        <dbReference type="Proteomes" id="UP000294547"/>
    </source>
</evidence>
<evidence type="ECO:0000256" key="2">
    <source>
        <dbReference type="ARBA" id="ARBA00022448"/>
    </source>
</evidence>
<dbReference type="PANTHER" id="PTHR46157:SF4">
    <property type="entry name" value="K(+) EFFLUX ANTIPORTER 3, CHLOROPLASTIC"/>
    <property type="match status" value="1"/>
</dbReference>
<sequence>MTDSIDITAYSDALVVLGTAGVVVPVMRRLGLHPILGYLAAGAALGPLGLGTLKDSVPLLWWLTVVEPKGVAAIADLGVVFLLFLIGLELSFARLATMRKLVFGLGMAQVVASAAAIGAVVAVLGVDAKATAVIGACLALSSTAMVVETLSGEKRIATAGGRTAFAVLLAQDLSVVPIFLLISALAGEGGSVLGGLAAALGQAAVALAVIAVAGRLLLRPLFRLVATLRSPELFMAAILFVIVGTGVVAARAGVSMGLGAFVAGVLLAETEYRKAIQSIIEPFKGLLLGVFFFSVGMGVDPGEILREPLQLAATVAALVVGKGLVAAALARLFGVGTATAAEAGMMLGPAGEFAFVGIGVAVTAGVVGAGTAAFVLTAAALSMALVPPLVAASTRAERWFAPVEPPDAPPSPPQPAGGHTLVVGHGRVGRVVCSLLAAHGRPHLVVDSDALAVARDRLAGHDVHYGDAATPAFLISCGIADAAAVVVTVHEPAVIDAVVGWVRVLAPEVPVFARARDGAHARHLYGVGVTDAVPETVEASLQLSETVLVGLGVPMGPVIASIHDKRDEFRRDLREAARRRTDPPPPPPAAGGRDAAA</sequence>
<feature type="transmembrane region" description="Helical" evidence="11">
    <location>
        <begin position="130"/>
        <end position="151"/>
    </location>
</feature>
<evidence type="ECO:0000256" key="4">
    <source>
        <dbReference type="ARBA" id="ARBA00022538"/>
    </source>
</evidence>
<dbReference type="PROSITE" id="PS51201">
    <property type="entry name" value="RCK_N"/>
    <property type="match status" value="1"/>
</dbReference>
<name>A0A4R6RB21_9HYPH</name>
<feature type="transmembrane region" description="Helical" evidence="11">
    <location>
        <begin position="192"/>
        <end position="213"/>
    </location>
</feature>
<keyword evidence="7 11" id="KW-1133">Transmembrane helix</keyword>
<feature type="transmembrane region" description="Helical" evidence="11">
    <location>
        <begin position="279"/>
        <end position="299"/>
    </location>
</feature>
<dbReference type="InterPro" id="IPR006153">
    <property type="entry name" value="Cation/H_exchanger_TM"/>
</dbReference>
<gene>
    <name evidence="13" type="ORF">EDD54_3285</name>
</gene>
<keyword evidence="3" id="KW-0050">Antiport</keyword>
<dbReference type="GO" id="GO:0015297">
    <property type="term" value="F:antiporter activity"/>
    <property type="evidence" value="ECO:0007669"/>
    <property type="project" value="UniProtKB-KW"/>
</dbReference>
<evidence type="ECO:0000256" key="7">
    <source>
        <dbReference type="ARBA" id="ARBA00022989"/>
    </source>
</evidence>
<feature type="transmembrane region" description="Helical" evidence="11">
    <location>
        <begin position="234"/>
        <end position="267"/>
    </location>
</feature>
<organism evidence="13 14">
    <name type="scientific">Oharaeibacter diazotrophicus</name>
    <dbReference type="NCBI Taxonomy" id="1920512"/>
    <lineage>
        <taxon>Bacteria</taxon>
        <taxon>Pseudomonadati</taxon>
        <taxon>Pseudomonadota</taxon>
        <taxon>Alphaproteobacteria</taxon>
        <taxon>Hyphomicrobiales</taxon>
        <taxon>Pleomorphomonadaceae</taxon>
        <taxon>Oharaeibacter</taxon>
    </lineage>
</organism>
<dbReference type="Proteomes" id="UP000294547">
    <property type="component" value="Unassembled WGS sequence"/>
</dbReference>
<evidence type="ECO:0000256" key="10">
    <source>
        <dbReference type="SAM" id="MobiDB-lite"/>
    </source>
</evidence>
<dbReference type="Pfam" id="PF00999">
    <property type="entry name" value="Na_H_Exchanger"/>
    <property type="match status" value="1"/>
</dbReference>
<evidence type="ECO:0000256" key="9">
    <source>
        <dbReference type="ARBA" id="ARBA00023136"/>
    </source>
</evidence>
<dbReference type="RefSeq" id="WP_126538174.1">
    <property type="nucleotide sequence ID" value="NZ_BSPM01000009.1"/>
</dbReference>
<evidence type="ECO:0000259" key="12">
    <source>
        <dbReference type="PROSITE" id="PS51201"/>
    </source>
</evidence>
<comment type="caution">
    <text evidence="13">The sequence shown here is derived from an EMBL/GenBank/DDBJ whole genome shotgun (WGS) entry which is preliminary data.</text>
</comment>
<feature type="transmembrane region" description="Helical" evidence="11">
    <location>
        <begin position="102"/>
        <end position="124"/>
    </location>
</feature>
<feature type="transmembrane region" description="Helical" evidence="11">
    <location>
        <begin position="311"/>
        <end position="333"/>
    </location>
</feature>
<feature type="compositionally biased region" description="Basic and acidic residues" evidence="10">
    <location>
        <begin position="570"/>
        <end position="582"/>
    </location>
</feature>
<dbReference type="EMBL" id="SNXY01000009">
    <property type="protein sequence ID" value="TDP83323.1"/>
    <property type="molecule type" value="Genomic_DNA"/>
</dbReference>
<keyword evidence="5 11" id="KW-0812">Transmembrane</keyword>
<feature type="transmembrane region" description="Helical" evidence="11">
    <location>
        <begin position="30"/>
        <end position="50"/>
    </location>
</feature>
<dbReference type="SUPFAM" id="SSF51735">
    <property type="entry name" value="NAD(P)-binding Rossmann-fold domains"/>
    <property type="match status" value="1"/>
</dbReference>
<keyword evidence="9 11" id="KW-0472">Membrane</keyword>
<feature type="transmembrane region" description="Helical" evidence="11">
    <location>
        <begin position="163"/>
        <end position="186"/>
    </location>
</feature>
<keyword evidence="14" id="KW-1185">Reference proteome</keyword>
<dbReference type="OrthoDB" id="9781411at2"/>
<dbReference type="GO" id="GO:1902600">
    <property type="term" value="P:proton transmembrane transport"/>
    <property type="evidence" value="ECO:0007669"/>
    <property type="project" value="InterPro"/>
</dbReference>
<reference evidence="13 14" key="1">
    <citation type="submission" date="2019-03" db="EMBL/GenBank/DDBJ databases">
        <title>Genomic Encyclopedia of Type Strains, Phase IV (KMG-IV): sequencing the most valuable type-strain genomes for metagenomic binning, comparative biology and taxonomic classification.</title>
        <authorList>
            <person name="Goeker M."/>
        </authorList>
    </citation>
    <scope>NUCLEOTIDE SEQUENCE [LARGE SCALE GENOMIC DNA]</scope>
    <source>
        <strain evidence="13 14">DSM 102969</strain>
    </source>
</reference>
<dbReference type="InterPro" id="IPR003148">
    <property type="entry name" value="RCK_N"/>
</dbReference>
<dbReference type="PANTHER" id="PTHR46157">
    <property type="entry name" value="K(+) EFFLUX ANTIPORTER 3, CHLOROPLASTIC"/>
    <property type="match status" value="1"/>
</dbReference>
<feature type="region of interest" description="Disordered" evidence="10">
    <location>
        <begin position="570"/>
        <end position="597"/>
    </location>
</feature>
<dbReference type="InterPro" id="IPR036291">
    <property type="entry name" value="NAD(P)-bd_dom_sf"/>
</dbReference>
<protein>
    <submittedName>
        <fullName evidence="13">Kef-type potassium/proton antiporter (CPA2 family)</fullName>
    </submittedName>
</protein>
<evidence type="ECO:0000256" key="11">
    <source>
        <dbReference type="SAM" id="Phobius"/>
    </source>
</evidence>
<keyword evidence="8" id="KW-0406">Ion transport</keyword>
<dbReference type="GO" id="GO:0016020">
    <property type="term" value="C:membrane"/>
    <property type="evidence" value="ECO:0007669"/>
    <property type="project" value="UniProtKB-SubCell"/>
</dbReference>
<evidence type="ECO:0000256" key="5">
    <source>
        <dbReference type="ARBA" id="ARBA00022692"/>
    </source>
</evidence>
<dbReference type="Pfam" id="PF02254">
    <property type="entry name" value="TrkA_N"/>
    <property type="match status" value="1"/>
</dbReference>
<dbReference type="AlphaFoldDB" id="A0A4R6RB21"/>
<evidence type="ECO:0000256" key="8">
    <source>
        <dbReference type="ARBA" id="ARBA00023065"/>
    </source>
</evidence>
<keyword evidence="4" id="KW-0633">Potassium transport</keyword>
<keyword evidence="2" id="KW-0813">Transport</keyword>
<evidence type="ECO:0000313" key="13">
    <source>
        <dbReference type="EMBL" id="TDP83323.1"/>
    </source>
</evidence>
<comment type="subcellular location">
    <subcellularLocation>
        <location evidence="1">Membrane</location>
        <topology evidence="1">Multi-pass membrane protein</topology>
    </subcellularLocation>
</comment>
<feature type="transmembrane region" description="Helical" evidence="11">
    <location>
        <begin position="353"/>
        <end position="386"/>
    </location>
</feature>
<evidence type="ECO:0000256" key="3">
    <source>
        <dbReference type="ARBA" id="ARBA00022449"/>
    </source>
</evidence>
<evidence type="ECO:0000256" key="6">
    <source>
        <dbReference type="ARBA" id="ARBA00022958"/>
    </source>
</evidence>
<keyword evidence="6" id="KW-0630">Potassium</keyword>
<proteinExistence type="predicted"/>